<dbReference type="EnsemblMetazoa" id="PPA45894.1">
    <property type="protein sequence ID" value="PPA45894.1"/>
    <property type="gene ID" value="WBGene00284263"/>
</dbReference>
<dbReference type="AlphaFoldDB" id="A0A2A6C0E3"/>
<evidence type="ECO:0000313" key="1">
    <source>
        <dbReference type="EnsemblMetazoa" id="PPA45894.1"/>
    </source>
</evidence>
<proteinExistence type="predicted"/>
<gene>
    <name evidence="1" type="primary">WBGene00284263</name>
</gene>
<dbReference type="Proteomes" id="UP000005239">
    <property type="component" value="Unassembled WGS sequence"/>
</dbReference>
<accession>A0A8R1V185</accession>
<organism evidence="1 2">
    <name type="scientific">Pristionchus pacificus</name>
    <name type="common">Parasitic nematode worm</name>
    <dbReference type="NCBI Taxonomy" id="54126"/>
    <lineage>
        <taxon>Eukaryota</taxon>
        <taxon>Metazoa</taxon>
        <taxon>Ecdysozoa</taxon>
        <taxon>Nematoda</taxon>
        <taxon>Chromadorea</taxon>
        <taxon>Rhabditida</taxon>
        <taxon>Rhabditina</taxon>
        <taxon>Diplogasteromorpha</taxon>
        <taxon>Diplogasteroidea</taxon>
        <taxon>Neodiplogasteridae</taxon>
        <taxon>Pristionchus</taxon>
    </lineage>
</organism>
<accession>A0A2A6C0E3</accession>
<evidence type="ECO:0000313" key="2">
    <source>
        <dbReference type="Proteomes" id="UP000005239"/>
    </source>
</evidence>
<reference evidence="2" key="1">
    <citation type="journal article" date="2008" name="Nat. Genet.">
        <title>The Pristionchus pacificus genome provides a unique perspective on nematode lifestyle and parasitism.</title>
        <authorList>
            <person name="Dieterich C."/>
            <person name="Clifton S.W."/>
            <person name="Schuster L.N."/>
            <person name="Chinwalla A."/>
            <person name="Delehaunty K."/>
            <person name="Dinkelacker I."/>
            <person name="Fulton L."/>
            <person name="Fulton R."/>
            <person name="Godfrey J."/>
            <person name="Minx P."/>
            <person name="Mitreva M."/>
            <person name="Roeseler W."/>
            <person name="Tian H."/>
            <person name="Witte H."/>
            <person name="Yang S.P."/>
            <person name="Wilson R.K."/>
            <person name="Sommer R.J."/>
        </authorList>
    </citation>
    <scope>NUCLEOTIDE SEQUENCE [LARGE SCALE GENOMIC DNA]</scope>
    <source>
        <strain evidence="2">PS312</strain>
    </source>
</reference>
<keyword evidence="2" id="KW-1185">Reference proteome</keyword>
<reference evidence="1" key="2">
    <citation type="submission" date="2022-06" db="UniProtKB">
        <authorList>
            <consortium name="EnsemblMetazoa"/>
        </authorList>
    </citation>
    <scope>IDENTIFICATION</scope>
    <source>
        <strain evidence="1">PS312</strain>
    </source>
</reference>
<name>A0A2A6C0E3_PRIPA</name>
<protein>
    <submittedName>
        <fullName evidence="1">Uncharacterized protein</fullName>
    </submittedName>
</protein>
<sequence length="72" mass="7815">MAQLNGSTSSGKKNTVFLDLSGLFVRSSAQAIDLLSSGGVDFEMREEHLAVPTSQPARRRSMSARFISTIVR</sequence>